<name>A0A3A9ZBE8_9ACTN</name>
<dbReference type="EMBL" id="RBAL01000002">
    <property type="protein sequence ID" value="RKN45593.1"/>
    <property type="molecule type" value="Genomic_DNA"/>
</dbReference>
<accession>A0A3A9ZBE8</accession>
<reference evidence="1 2" key="1">
    <citation type="journal article" date="2014" name="Int. J. Syst. Evol. Microbiol.">
        <title>Streptomyces hoynatensis sp. nov., isolated from deep marine sediment.</title>
        <authorList>
            <person name="Veyisoglu A."/>
            <person name="Sahin N."/>
        </authorList>
    </citation>
    <scope>NUCLEOTIDE SEQUENCE [LARGE SCALE GENOMIC DNA]</scope>
    <source>
        <strain evidence="1 2">KCTC 29097</strain>
    </source>
</reference>
<keyword evidence="2" id="KW-1185">Reference proteome</keyword>
<evidence type="ECO:0000313" key="2">
    <source>
        <dbReference type="Proteomes" id="UP000272474"/>
    </source>
</evidence>
<evidence type="ECO:0000313" key="1">
    <source>
        <dbReference type="EMBL" id="RKN45593.1"/>
    </source>
</evidence>
<dbReference type="OrthoDB" id="163010at2"/>
<sequence>MGTAVIRYRTRPEAAEENQRLIGRVFAELAATAPAGLRYSAFRLADGVTFVHVVDGEGLQKLAAFGEFQRTLVDRLDGDPVREEVTALGAYPGTGPADRG</sequence>
<evidence type="ECO:0008006" key="3">
    <source>
        <dbReference type="Google" id="ProtNLM"/>
    </source>
</evidence>
<dbReference type="RefSeq" id="WP_120675452.1">
    <property type="nucleotide sequence ID" value="NZ_RBAL01000002.1"/>
</dbReference>
<gene>
    <name evidence="1" type="ORF">D7294_03700</name>
</gene>
<comment type="caution">
    <text evidence="1">The sequence shown here is derived from an EMBL/GenBank/DDBJ whole genome shotgun (WGS) entry which is preliminary data.</text>
</comment>
<organism evidence="1 2">
    <name type="scientific">Streptomyces hoynatensis</name>
    <dbReference type="NCBI Taxonomy" id="1141874"/>
    <lineage>
        <taxon>Bacteria</taxon>
        <taxon>Bacillati</taxon>
        <taxon>Actinomycetota</taxon>
        <taxon>Actinomycetes</taxon>
        <taxon>Kitasatosporales</taxon>
        <taxon>Streptomycetaceae</taxon>
        <taxon>Streptomyces</taxon>
    </lineage>
</organism>
<dbReference type="AlphaFoldDB" id="A0A3A9ZBE8"/>
<protein>
    <recommendedName>
        <fullName evidence="3">ABM domain-containing protein</fullName>
    </recommendedName>
</protein>
<dbReference type="Proteomes" id="UP000272474">
    <property type="component" value="Unassembled WGS sequence"/>
</dbReference>
<proteinExistence type="predicted"/>